<dbReference type="InterPro" id="IPR017441">
    <property type="entry name" value="Protein_kinase_ATP_BS"/>
</dbReference>
<dbReference type="PANTHER" id="PTHR24346">
    <property type="entry name" value="MAP/MICROTUBULE AFFINITY-REGULATING KINASE"/>
    <property type="match status" value="1"/>
</dbReference>
<dbReference type="FunFam" id="3.40.50.720:FF:000526">
    <property type="entry name" value="D-mandelate dehydrogenase, putative"/>
    <property type="match status" value="1"/>
</dbReference>
<dbReference type="CDD" id="cd12168">
    <property type="entry name" value="Mand_dh_like"/>
    <property type="match status" value="1"/>
</dbReference>
<evidence type="ECO:0000256" key="7">
    <source>
        <dbReference type="ARBA" id="ARBA00022840"/>
    </source>
</evidence>
<comment type="catalytic activity">
    <reaction evidence="9">
        <text>L-threonyl-[protein] + ATP = O-phospho-L-threonyl-[protein] + ADP + H(+)</text>
        <dbReference type="Rhea" id="RHEA:46608"/>
        <dbReference type="Rhea" id="RHEA-COMP:11060"/>
        <dbReference type="Rhea" id="RHEA-COMP:11605"/>
        <dbReference type="ChEBI" id="CHEBI:15378"/>
        <dbReference type="ChEBI" id="CHEBI:30013"/>
        <dbReference type="ChEBI" id="CHEBI:30616"/>
        <dbReference type="ChEBI" id="CHEBI:61977"/>
        <dbReference type="ChEBI" id="CHEBI:456216"/>
        <dbReference type="EC" id="2.7.11.1"/>
    </reaction>
</comment>
<feature type="region of interest" description="Disordered" evidence="12">
    <location>
        <begin position="462"/>
        <end position="521"/>
    </location>
</feature>
<dbReference type="PROSITE" id="PS00671">
    <property type="entry name" value="D_2_HYDROXYACID_DH_3"/>
    <property type="match status" value="1"/>
</dbReference>
<evidence type="ECO:0000256" key="3">
    <source>
        <dbReference type="ARBA" id="ARBA00022527"/>
    </source>
</evidence>
<dbReference type="FunFam" id="3.30.200.20:FF:000236">
    <property type="entry name" value="Non-specific serine/threonine protein kinase"/>
    <property type="match status" value="1"/>
</dbReference>
<dbReference type="Pfam" id="PF00389">
    <property type="entry name" value="2-Hacid_dh"/>
    <property type="match status" value="1"/>
</dbReference>
<organism evidence="14 15">
    <name type="scientific">Phaeomoniella chlamydospora</name>
    <name type="common">Phaeoacremonium chlamydosporum</name>
    <dbReference type="NCBI Taxonomy" id="158046"/>
    <lineage>
        <taxon>Eukaryota</taxon>
        <taxon>Fungi</taxon>
        <taxon>Dikarya</taxon>
        <taxon>Ascomycota</taxon>
        <taxon>Pezizomycotina</taxon>
        <taxon>Eurotiomycetes</taxon>
        <taxon>Chaetothyriomycetidae</taxon>
        <taxon>Phaeomoniellales</taxon>
        <taxon>Phaeomoniellaceae</taxon>
        <taxon>Phaeomoniella</taxon>
    </lineage>
</organism>
<reference evidence="14 15" key="1">
    <citation type="submission" date="2015-05" db="EMBL/GenBank/DDBJ databases">
        <title>Distinctive expansion of gene families associated with plant cell wall degradation and secondary metabolism in the genomes of grapevine trunk pathogens.</title>
        <authorList>
            <person name="Lawrence D.P."/>
            <person name="Travadon R."/>
            <person name="Rolshausen P.E."/>
            <person name="Baumgartner K."/>
        </authorList>
    </citation>
    <scope>NUCLEOTIDE SEQUENCE [LARGE SCALE GENOMIC DNA]</scope>
    <source>
        <strain evidence="14">UCRPC4</strain>
    </source>
</reference>
<keyword evidence="5 11" id="KW-0547">Nucleotide-binding</keyword>
<keyword evidence="7 11" id="KW-0067">ATP-binding</keyword>
<evidence type="ECO:0000256" key="12">
    <source>
        <dbReference type="SAM" id="MobiDB-lite"/>
    </source>
</evidence>
<feature type="compositionally biased region" description="Polar residues" evidence="12">
    <location>
        <begin position="746"/>
        <end position="775"/>
    </location>
</feature>
<evidence type="ECO:0000256" key="10">
    <source>
        <dbReference type="ARBA" id="ARBA00048679"/>
    </source>
</evidence>
<feature type="binding site" evidence="11">
    <location>
        <position position="64"/>
    </location>
    <ligand>
        <name>ATP</name>
        <dbReference type="ChEBI" id="CHEBI:30616"/>
    </ligand>
</feature>
<dbReference type="SMART" id="SM00220">
    <property type="entry name" value="S_TKc"/>
    <property type="match status" value="1"/>
</dbReference>
<dbReference type="GO" id="GO:0016616">
    <property type="term" value="F:oxidoreductase activity, acting on the CH-OH group of donors, NAD or NADP as acceptor"/>
    <property type="evidence" value="ECO:0007669"/>
    <property type="project" value="InterPro"/>
</dbReference>
<evidence type="ECO:0000313" key="15">
    <source>
        <dbReference type="Proteomes" id="UP000053317"/>
    </source>
</evidence>
<evidence type="ECO:0000313" key="14">
    <source>
        <dbReference type="EMBL" id="KKY21585.1"/>
    </source>
</evidence>
<dbReference type="GO" id="GO:0051287">
    <property type="term" value="F:NAD binding"/>
    <property type="evidence" value="ECO:0007669"/>
    <property type="project" value="InterPro"/>
</dbReference>
<keyword evidence="8" id="KW-0560">Oxidoreductase</keyword>
<keyword evidence="3" id="KW-0723">Serine/threonine-protein kinase</keyword>
<reference evidence="14 15" key="2">
    <citation type="submission" date="2015-05" db="EMBL/GenBank/DDBJ databases">
        <authorList>
            <person name="Morales-Cruz A."/>
            <person name="Amrine K.C."/>
            <person name="Cantu D."/>
        </authorList>
    </citation>
    <scope>NUCLEOTIDE SEQUENCE [LARGE SCALE GENOMIC DNA]</scope>
    <source>
        <strain evidence="14">UCRPC4</strain>
    </source>
</reference>
<dbReference type="PANTHER" id="PTHR24346:SF110">
    <property type="entry name" value="NON-SPECIFIC SERINE_THREONINE PROTEIN KINASE"/>
    <property type="match status" value="1"/>
</dbReference>
<dbReference type="GO" id="GO:0005524">
    <property type="term" value="F:ATP binding"/>
    <property type="evidence" value="ECO:0007669"/>
    <property type="project" value="UniProtKB-UniRule"/>
</dbReference>
<evidence type="ECO:0000256" key="9">
    <source>
        <dbReference type="ARBA" id="ARBA00047899"/>
    </source>
</evidence>
<dbReference type="GO" id="GO:0004674">
    <property type="term" value="F:protein serine/threonine kinase activity"/>
    <property type="evidence" value="ECO:0007669"/>
    <property type="project" value="UniProtKB-KW"/>
</dbReference>
<dbReference type="GO" id="GO:0005737">
    <property type="term" value="C:cytoplasm"/>
    <property type="evidence" value="ECO:0007669"/>
    <property type="project" value="TreeGrafter"/>
</dbReference>
<proteinExistence type="inferred from homology"/>
<dbReference type="SUPFAM" id="SSF103243">
    <property type="entry name" value="KA1-like"/>
    <property type="match status" value="1"/>
</dbReference>
<dbReference type="InterPro" id="IPR036291">
    <property type="entry name" value="NAD(P)-bd_dom_sf"/>
</dbReference>
<dbReference type="GO" id="GO:0035556">
    <property type="term" value="P:intracellular signal transduction"/>
    <property type="evidence" value="ECO:0007669"/>
    <property type="project" value="TreeGrafter"/>
</dbReference>
<dbReference type="SUPFAM" id="SSF56112">
    <property type="entry name" value="Protein kinase-like (PK-like)"/>
    <property type="match status" value="1"/>
</dbReference>
<feature type="region of interest" description="Disordered" evidence="12">
    <location>
        <begin position="414"/>
        <end position="433"/>
    </location>
</feature>
<dbReference type="CDD" id="cd14079">
    <property type="entry name" value="STKc_AMPK_alpha"/>
    <property type="match status" value="1"/>
</dbReference>
<dbReference type="InterPro" id="IPR008271">
    <property type="entry name" value="Ser/Thr_kinase_AS"/>
</dbReference>
<dbReference type="PROSITE" id="PS00108">
    <property type="entry name" value="PROTEIN_KINASE_ST"/>
    <property type="match status" value="1"/>
</dbReference>
<dbReference type="InterPro" id="IPR028375">
    <property type="entry name" value="KA1/Ssp2_C"/>
</dbReference>
<evidence type="ECO:0000259" key="13">
    <source>
        <dbReference type="PROSITE" id="PS50011"/>
    </source>
</evidence>
<feature type="region of interest" description="Disordered" evidence="12">
    <location>
        <begin position="732"/>
        <end position="814"/>
    </location>
</feature>
<dbReference type="Proteomes" id="UP000053317">
    <property type="component" value="Unassembled WGS sequence"/>
</dbReference>
<evidence type="ECO:0000256" key="4">
    <source>
        <dbReference type="ARBA" id="ARBA00022679"/>
    </source>
</evidence>
<evidence type="ECO:0000256" key="1">
    <source>
        <dbReference type="ARBA" id="ARBA00006234"/>
    </source>
</evidence>
<feature type="compositionally biased region" description="Basic and acidic residues" evidence="12">
    <location>
        <begin position="499"/>
        <end position="513"/>
    </location>
</feature>
<evidence type="ECO:0000256" key="6">
    <source>
        <dbReference type="ARBA" id="ARBA00022777"/>
    </source>
</evidence>
<dbReference type="OrthoDB" id="193931at2759"/>
<dbReference type="InterPro" id="IPR000719">
    <property type="entry name" value="Prot_kinase_dom"/>
</dbReference>
<dbReference type="InterPro" id="IPR013896">
    <property type="entry name" value="SNF1_UBA"/>
</dbReference>
<dbReference type="AlphaFoldDB" id="A0A0G2GY68"/>
<dbReference type="InterPro" id="IPR029753">
    <property type="entry name" value="D-isomer_DH_CS"/>
</dbReference>
<feature type="compositionally biased region" description="Low complexity" evidence="12">
    <location>
        <begin position="734"/>
        <end position="745"/>
    </location>
</feature>
<dbReference type="CDD" id="cd14334">
    <property type="entry name" value="UBA_SNF1_fungi"/>
    <property type="match status" value="1"/>
</dbReference>
<dbReference type="Pfam" id="PF00069">
    <property type="entry name" value="Pkinase"/>
    <property type="match status" value="1"/>
</dbReference>
<feature type="compositionally biased region" description="Basic and acidic residues" evidence="12">
    <location>
        <begin position="462"/>
        <end position="481"/>
    </location>
</feature>
<dbReference type="EC" id="2.7.11.1" evidence="2"/>
<feature type="domain" description="Protein kinase" evidence="13">
    <location>
        <begin position="35"/>
        <end position="286"/>
    </location>
</feature>
<keyword evidence="15" id="KW-1185">Reference proteome</keyword>
<dbReference type="Gene3D" id="3.30.200.20">
    <property type="entry name" value="Phosphorylase Kinase, domain 1"/>
    <property type="match status" value="1"/>
</dbReference>
<dbReference type="SUPFAM" id="SSF52283">
    <property type="entry name" value="Formate/glycerate dehydrogenase catalytic domain-like"/>
    <property type="match status" value="1"/>
</dbReference>
<dbReference type="Pfam" id="PF02826">
    <property type="entry name" value="2-Hacid_dh_C"/>
    <property type="match status" value="1"/>
</dbReference>
<keyword evidence="6 14" id="KW-0418">Kinase</keyword>
<accession>A0A0G2GY68</accession>
<comment type="similarity">
    <text evidence="1">Belongs to the protein kinase superfamily. CAMK Ser/Thr protein kinase family. SNF1 subfamily.</text>
</comment>
<gene>
    <name evidence="14" type="ORF">UCRPC4_g03536</name>
</gene>
<evidence type="ECO:0000256" key="8">
    <source>
        <dbReference type="ARBA" id="ARBA00023002"/>
    </source>
</evidence>
<dbReference type="Gene3D" id="1.10.510.10">
    <property type="entry name" value="Transferase(Phosphotransferase) domain 1"/>
    <property type="match status" value="1"/>
</dbReference>
<dbReference type="PROSITE" id="PS00107">
    <property type="entry name" value="PROTEIN_KINASE_ATP"/>
    <property type="match status" value="1"/>
</dbReference>
<dbReference type="InterPro" id="IPR006140">
    <property type="entry name" value="D-isomer_DH_NAD-bd"/>
</dbReference>
<dbReference type="InterPro" id="IPR006139">
    <property type="entry name" value="D-isomer_2_OHA_DH_cat_dom"/>
</dbReference>
<evidence type="ECO:0000256" key="2">
    <source>
        <dbReference type="ARBA" id="ARBA00012513"/>
    </source>
</evidence>
<dbReference type="InterPro" id="IPR011009">
    <property type="entry name" value="Kinase-like_dom_sf"/>
</dbReference>
<protein>
    <recommendedName>
        <fullName evidence="2">non-specific serine/threonine protein kinase</fullName>
        <ecNumber evidence="2">2.7.11.1</ecNumber>
    </recommendedName>
</protein>
<dbReference type="Gene3D" id="3.40.50.720">
    <property type="entry name" value="NAD(P)-binding Rossmann-like Domain"/>
    <property type="match status" value="2"/>
</dbReference>
<evidence type="ECO:0000256" key="11">
    <source>
        <dbReference type="PROSITE-ProRule" id="PRU10141"/>
    </source>
</evidence>
<name>A0A0G2GY68_PHACM</name>
<dbReference type="FunFam" id="1.10.510.10:FF:000407">
    <property type="entry name" value="Non-specific serine/threonine protein kinase"/>
    <property type="match status" value="1"/>
</dbReference>
<comment type="catalytic activity">
    <reaction evidence="10">
        <text>L-seryl-[protein] + ATP = O-phospho-L-seryl-[protein] + ADP + H(+)</text>
        <dbReference type="Rhea" id="RHEA:17989"/>
        <dbReference type="Rhea" id="RHEA-COMP:9863"/>
        <dbReference type="Rhea" id="RHEA-COMP:11604"/>
        <dbReference type="ChEBI" id="CHEBI:15378"/>
        <dbReference type="ChEBI" id="CHEBI:29999"/>
        <dbReference type="ChEBI" id="CHEBI:30616"/>
        <dbReference type="ChEBI" id="CHEBI:83421"/>
        <dbReference type="ChEBI" id="CHEBI:456216"/>
        <dbReference type="EC" id="2.7.11.1"/>
    </reaction>
</comment>
<feature type="region of interest" description="Disordered" evidence="12">
    <location>
        <begin position="1"/>
        <end position="23"/>
    </location>
</feature>
<dbReference type="Gene3D" id="3.30.310.80">
    <property type="entry name" value="Kinase associated domain 1, KA1"/>
    <property type="match status" value="2"/>
</dbReference>
<dbReference type="GO" id="GO:0106310">
    <property type="term" value="F:protein serine kinase activity"/>
    <property type="evidence" value="ECO:0007669"/>
    <property type="project" value="RHEA"/>
</dbReference>
<feature type="compositionally biased region" description="Acidic residues" evidence="12">
    <location>
        <begin position="785"/>
        <end position="794"/>
    </location>
</feature>
<sequence length="1192" mass="133709">MPTPPITSPPNVGANRDAMGESPNTARAMNRLSQYRMIKVLGEGSFGKVKLAQHKVTGQEVALKIISRRKLITRDMAGRVEREIQYLQLLRHPHIIKLYTVITTKLDIVMVLEYAPQELFDYIVKHGRLNEYKSRRMFQQIIAAVEYCHRHKIVHRDLKPENLLLDKDENVKIADFGLSNIMTDGNFLKTSCGSPNYAAPEVISGKLYAGPEVDVWSCGVILYVFLVGRLPFDDEFIPSLFKKIAAGQFHVPSYLPAGATKMIKACLQVHPVHRITIPEIRQDEWFKKNLPAYLEEPAEPFYNTGVDPTRAIDPRLLAPQEPPEIQQKIHESVVGKLGKTMGYAKEDVKEILNKDEPSAVKDAYLIIRENQLMRNNPQYKTHDVGVEGFLNAPDLVSPATRQAIYKDQARFAADQQEGKPLGPFRKPSEARETEAVRVSNVKVLNTSLPYIHTELMRLRQKARNEGADPDRSYLDPNETKKTTAQLNEPAIPEVQIDPETQKPRTRSKEEQEATARALKPHSRSTIALNQLRRDRPEALTQMPPKEAKPKGKRWQFGIRSRNAPYEAMRCLYAAIMAQGGTWEVIPALASDIYEEGKENIAPEPEEIVEPGQPHKILQSRFAHMPSDYYIPRDPWFIRARMLKSNLYAPGVDPSLSRTNSQNNVKVDELRKRISEMGGYISDDLQQGSFTAPHPYLGVFVYVDIQLYNIEGTNYMVDFKCDGYQNAVFISDGQSTGSKSSTRTTSAVTSPQQSRPTSGLETISYTNVTSPLSQVTSAESDHDSESGSDTEEDTENGNPLTRQATERPETKGVNPNLSIVNEKLILRLYLPDLLEQDPEPTYTMTTAPKLIILHLGDPIKYNPELYDSLSQQFEIVRPSVEERQRPAFLEALKNKKWGDFSAIFRPFWNTGGEMGRWDNELIPLLPPSVKIYASAGAGFDWADVDILADHGILYCNGAQASSEAVADMAIFHIISVFRNLAWSQAAARSGDAEQWLDAHRNSTITSHNPRSKILGIVGMGNIGYTIAKKAHTCFGMRIYYQDLYRKSIEQEETVQATFCSSLDELLGVADCIVIATPFSGSKLVDTDRLKKFKRGSRLVNIARGTLIDEDALVDALKTGQIFAAGLDVFANEPHVHPELTKMNNVTLTCHNAGGAMDTMIGFERLAMENVQRVLTGQDPLTPVNKHLFNTPKN</sequence>
<dbReference type="PROSITE" id="PS50011">
    <property type="entry name" value="PROTEIN_KINASE_DOM"/>
    <property type="match status" value="1"/>
</dbReference>
<keyword evidence="4" id="KW-0808">Transferase</keyword>
<dbReference type="Gene3D" id="1.10.8.10">
    <property type="entry name" value="DNA helicase RuvA subunit, C-terminal domain"/>
    <property type="match status" value="1"/>
</dbReference>
<dbReference type="SUPFAM" id="SSF51735">
    <property type="entry name" value="NAD(P)-binding Rossmann-fold domains"/>
    <property type="match status" value="1"/>
</dbReference>
<dbReference type="EMBL" id="LCWF01000083">
    <property type="protein sequence ID" value="KKY21585.1"/>
    <property type="molecule type" value="Genomic_DNA"/>
</dbReference>
<evidence type="ECO:0000256" key="5">
    <source>
        <dbReference type="ARBA" id="ARBA00022741"/>
    </source>
</evidence>
<comment type="caution">
    <text evidence="14">The sequence shown here is derived from an EMBL/GenBank/DDBJ whole genome shotgun (WGS) entry which is preliminary data.</text>
</comment>
<dbReference type="Pfam" id="PF08587">
    <property type="entry name" value="UBA_2"/>
    <property type="match status" value="1"/>
</dbReference>